<dbReference type="InterPro" id="IPR050523">
    <property type="entry name" value="AKR_Detox_Biosynth"/>
</dbReference>
<dbReference type="InterPro" id="IPR036812">
    <property type="entry name" value="NAD(P)_OxRdtase_dom_sf"/>
</dbReference>
<evidence type="ECO:0000256" key="3">
    <source>
        <dbReference type="ARBA" id="ARBA00038157"/>
    </source>
</evidence>
<comment type="similarity">
    <text evidence="3">Belongs to the aldo/keto reductase family. Aldo/keto reductase 2 subfamily.</text>
</comment>
<keyword evidence="6" id="KW-1185">Reference proteome</keyword>
<keyword evidence="1" id="KW-0521">NADP</keyword>
<dbReference type="Proteomes" id="UP001055172">
    <property type="component" value="Unassembled WGS sequence"/>
</dbReference>
<sequence length="139" mass="15524">MTAPPRLPPGSLLGRHGLLAPTASVYVSPVCLGGMNFGEAWRGRPGACSKETCFEILDYRHEQGGNFIHTDVPPPLSYLTIYQDEEFEQWIGEWLSSHDVRDEMVLSTKSSSGYKVNSAPSKIQSNVGGDGGWWRWRRR</sequence>
<dbReference type="InterPro" id="IPR023210">
    <property type="entry name" value="NADP_OxRdtase_dom"/>
</dbReference>
<evidence type="ECO:0000313" key="6">
    <source>
        <dbReference type="Proteomes" id="UP001055172"/>
    </source>
</evidence>
<dbReference type="AlphaFoldDB" id="A0AA37GFM9"/>
<evidence type="ECO:0000256" key="1">
    <source>
        <dbReference type="ARBA" id="ARBA00022857"/>
    </source>
</evidence>
<evidence type="ECO:0000313" key="5">
    <source>
        <dbReference type="EMBL" id="GJC79493.1"/>
    </source>
</evidence>
<dbReference type="EMBL" id="BPPX01000004">
    <property type="protein sequence ID" value="GJC79493.1"/>
    <property type="molecule type" value="Genomic_DNA"/>
</dbReference>
<organism evidence="5 6">
    <name type="scientific">Colletotrichum liriopes</name>
    <dbReference type="NCBI Taxonomy" id="708192"/>
    <lineage>
        <taxon>Eukaryota</taxon>
        <taxon>Fungi</taxon>
        <taxon>Dikarya</taxon>
        <taxon>Ascomycota</taxon>
        <taxon>Pezizomycotina</taxon>
        <taxon>Sordariomycetes</taxon>
        <taxon>Hypocreomycetidae</taxon>
        <taxon>Glomerellales</taxon>
        <taxon>Glomerellaceae</taxon>
        <taxon>Colletotrichum</taxon>
        <taxon>Colletotrichum spaethianum species complex</taxon>
    </lineage>
</organism>
<evidence type="ECO:0000256" key="2">
    <source>
        <dbReference type="ARBA" id="ARBA00023002"/>
    </source>
</evidence>
<proteinExistence type="inferred from homology"/>
<name>A0AA37GFM9_9PEZI</name>
<dbReference type="Gene3D" id="3.20.20.100">
    <property type="entry name" value="NADP-dependent oxidoreductase domain"/>
    <property type="match status" value="1"/>
</dbReference>
<gene>
    <name evidence="5" type="ORF">ColLi_02331</name>
</gene>
<dbReference type="GO" id="GO:0016491">
    <property type="term" value="F:oxidoreductase activity"/>
    <property type="evidence" value="ECO:0007669"/>
    <property type="project" value="UniProtKB-KW"/>
</dbReference>
<keyword evidence="2" id="KW-0560">Oxidoreductase</keyword>
<protein>
    <submittedName>
        <fullName evidence="5">Norsolorinic acid reductase B</fullName>
    </submittedName>
</protein>
<dbReference type="PANTHER" id="PTHR43364:SF7">
    <property type="entry name" value="NADP-DEPENDENT OXIDOREDUCTASE DOMAIN-CONTAINING PROTEIN-RELATED"/>
    <property type="match status" value="1"/>
</dbReference>
<accession>A0AA37GFM9</accession>
<reference evidence="5 6" key="1">
    <citation type="submission" date="2021-07" db="EMBL/GenBank/DDBJ databases">
        <title>Genome data of Colletotrichum spaethianum.</title>
        <authorList>
            <person name="Utami Y.D."/>
            <person name="Hiruma K."/>
        </authorList>
    </citation>
    <scope>NUCLEOTIDE SEQUENCE [LARGE SCALE GENOMIC DNA]</scope>
    <source>
        <strain evidence="5 6">MAFF 242679</strain>
    </source>
</reference>
<dbReference type="PANTHER" id="PTHR43364">
    <property type="entry name" value="NADH-SPECIFIC METHYLGLYOXAL REDUCTASE-RELATED"/>
    <property type="match status" value="1"/>
</dbReference>
<dbReference type="Pfam" id="PF00248">
    <property type="entry name" value="Aldo_ket_red"/>
    <property type="match status" value="1"/>
</dbReference>
<evidence type="ECO:0000259" key="4">
    <source>
        <dbReference type="Pfam" id="PF00248"/>
    </source>
</evidence>
<comment type="caution">
    <text evidence="5">The sequence shown here is derived from an EMBL/GenBank/DDBJ whole genome shotgun (WGS) entry which is preliminary data.</text>
</comment>
<dbReference type="SUPFAM" id="SSF51430">
    <property type="entry name" value="NAD(P)-linked oxidoreductase"/>
    <property type="match status" value="1"/>
</dbReference>
<feature type="domain" description="NADP-dependent oxidoreductase" evidence="4">
    <location>
        <begin position="30"/>
        <end position="119"/>
    </location>
</feature>